<keyword evidence="7" id="KW-0805">Transcription regulation</keyword>
<feature type="compositionally biased region" description="Polar residues" evidence="10">
    <location>
        <begin position="89"/>
        <end position="102"/>
    </location>
</feature>
<dbReference type="Proteomes" id="UP000193560">
    <property type="component" value="Unassembled WGS sequence"/>
</dbReference>
<evidence type="ECO:0000256" key="5">
    <source>
        <dbReference type="ARBA" id="ARBA00022801"/>
    </source>
</evidence>
<dbReference type="EMBL" id="MCGE01000002">
    <property type="protein sequence ID" value="ORZ23975.1"/>
    <property type="molecule type" value="Genomic_DNA"/>
</dbReference>
<evidence type="ECO:0000256" key="7">
    <source>
        <dbReference type="ARBA" id="ARBA00023015"/>
    </source>
</evidence>
<accession>A0A1X2IXD2</accession>
<dbReference type="GO" id="GO:0000118">
    <property type="term" value="C:histone deacetylase complex"/>
    <property type="evidence" value="ECO:0007669"/>
    <property type="project" value="TreeGrafter"/>
</dbReference>
<gene>
    <name evidence="12" type="ORF">BCR42DRAFT_386836</name>
</gene>
<dbReference type="PRINTS" id="PR01270">
    <property type="entry name" value="HDASUPER"/>
</dbReference>
<dbReference type="STRING" id="90262.A0A1X2IXD2"/>
<keyword evidence="9" id="KW-0539">Nucleus</keyword>
<evidence type="ECO:0000313" key="12">
    <source>
        <dbReference type="EMBL" id="ORZ23975.1"/>
    </source>
</evidence>
<dbReference type="SUPFAM" id="SSF54160">
    <property type="entry name" value="Chromo domain-like"/>
    <property type="match status" value="1"/>
</dbReference>
<comment type="caution">
    <text evidence="12">The sequence shown here is derived from an EMBL/GenBank/DDBJ whole genome shotgun (WGS) entry which is preliminary data.</text>
</comment>
<feature type="compositionally biased region" description="Polar residues" evidence="10">
    <location>
        <begin position="61"/>
        <end position="80"/>
    </location>
</feature>
<keyword evidence="13" id="KW-1185">Reference proteome</keyword>
<reference evidence="12 13" key="1">
    <citation type="submission" date="2016-07" db="EMBL/GenBank/DDBJ databases">
        <title>Pervasive Adenine N6-methylation of Active Genes in Fungi.</title>
        <authorList>
            <consortium name="DOE Joint Genome Institute"/>
            <person name="Mondo S.J."/>
            <person name="Dannebaum R.O."/>
            <person name="Kuo R.C."/>
            <person name="Labutti K."/>
            <person name="Haridas S."/>
            <person name="Kuo A."/>
            <person name="Salamov A."/>
            <person name="Ahrendt S.R."/>
            <person name="Lipzen A."/>
            <person name="Sullivan W."/>
            <person name="Andreopoulos W.B."/>
            <person name="Clum A."/>
            <person name="Lindquist E."/>
            <person name="Daum C."/>
            <person name="Ramamoorthy G.K."/>
            <person name="Gryganskyi A."/>
            <person name="Culley D."/>
            <person name="Magnuson J.K."/>
            <person name="James T.Y."/>
            <person name="O'Malley M.A."/>
            <person name="Stajich J.E."/>
            <person name="Spatafora J.W."/>
            <person name="Visel A."/>
            <person name="Grigoriev I.V."/>
        </authorList>
    </citation>
    <scope>NUCLEOTIDE SEQUENCE [LARGE SCALE GENOMIC DNA]</scope>
    <source>
        <strain evidence="12 13">NRRL 1336</strain>
    </source>
</reference>
<protein>
    <recommendedName>
        <fullName evidence="3">histone deacetylase</fullName>
        <ecNumber evidence="3">3.5.1.98</ecNumber>
    </recommendedName>
</protein>
<dbReference type="InterPro" id="IPR023801">
    <property type="entry name" value="His_deacetylse_dom"/>
</dbReference>
<proteinExistence type="inferred from homology"/>
<dbReference type="InterPro" id="IPR037138">
    <property type="entry name" value="His_deacetylse_dom_sf"/>
</dbReference>
<name>A0A1X2IXD2_9FUNG</name>
<keyword evidence="4" id="KW-0678">Repressor</keyword>
<evidence type="ECO:0000256" key="8">
    <source>
        <dbReference type="ARBA" id="ARBA00023163"/>
    </source>
</evidence>
<dbReference type="InterPro" id="IPR016197">
    <property type="entry name" value="Chromo-like_dom_sf"/>
</dbReference>
<dbReference type="OrthoDB" id="424012at2759"/>
<keyword evidence="6" id="KW-0156">Chromatin regulator</keyword>
<sequence length="651" mass="72422">MTTSMIRMGMQVDAWKQDLGDFYRARIVEMDDSLIFIHYEGFPPDQADWIHLSDIRRPLANNNISKPNRQHSSINALTASTKRRRKESLQQIDDPNQHQQRQWPHLQDEKGDGDDQGGGKYGPKGRESPLSWKDYATFYYTQEGTKARHHTGLVQDRRMALHSCPCHSKEFAHPERPDRLSSILQQLHNERILRYVKHLHGREATPSELSKAHTIQHIHNYTPPEQEGNKEIMKVTSIAALLNPTPPPKTLRGIGGGVVTTETTTATTQDGYLLPSHRNRLLPNDENITTTSTTTSATTPMNVKLTYPPDLVCQMACGELGIAVDTTFHPSHSSVSAKVAAGSLITLVDAIVQGQLHNGFALVRPPGHHAEDDAAMGFCFFNNVAVAALSTLDKYPTQIKKILIIDWDIHHGNGTQKIFYDHPNVLYISIHRWDHGEFYPHTGAPDECGVGDGVGRNVNIALSDDDSQSRPMGDPEFVAAFYHIIVPIARQFNPDMIFVSAGFDAAAGHPENLGGYIVTPRGFSLMTKLVMDLAQELCDGKLVLTLEGGYALQPLAVSAAASVAQLLRPTSSSNNDDDYRHTLNSVKPNQGCVTSLAKCIQIQQSHWQFDADLLSPSCRFHLPLHWHASEAILTRPKRDKRPIKVPMVEGY</sequence>
<dbReference type="Pfam" id="PF00850">
    <property type="entry name" value="Hist_deacetyl"/>
    <property type="match status" value="1"/>
</dbReference>
<evidence type="ECO:0000256" key="10">
    <source>
        <dbReference type="SAM" id="MobiDB-lite"/>
    </source>
</evidence>
<comment type="similarity">
    <text evidence="2">Belongs to the histone deacetylase family. HD type 2 subfamily.</text>
</comment>
<dbReference type="SUPFAM" id="SSF52768">
    <property type="entry name" value="Arginase/deacetylase"/>
    <property type="match status" value="1"/>
</dbReference>
<evidence type="ECO:0000256" key="1">
    <source>
        <dbReference type="ARBA" id="ARBA00004123"/>
    </source>
</evidence>
<dbReference type="AlphaFoldDB" id="A0A1X2IXD2"/>
<evidence type="ECO:0000256" key="9">
    <source>
        <dbReference type="ARBA" id="ARBA00023242"/>
    </source>
</evidence>
<dbReference type="PANTHER" id="PTHR10625:SF5">
    <property type="entry name" value="HISTONE DEACETYLASE"/>
    <property type="match status" value="1"/>
</dbReference>
<keyword evidence="8" id="KW-0804">Transcription</keyword>
<dbReference type="GO" id="GO:0141221">
    <property type="term" value="F:histone deacetylase activity, hydrolytic mechanism"/>
    <property type="evidence" value="ECO:0007669"/>
    <property type="project" value="UniProtKB-EC"/>
</dbReference>
<comment type="subcellular location">
    <subcellularLocation>
        <location evidence="1">Nucleus</location>
    </subcellularLocation>
</comment>
<evidence type="ECO:0000313" key="13">
    <source>
        <dbReference type="Proteomes" id="UP000193560"/>
    </source>
</evidence>
<evidence type="ECO:0000256" key="3">
    <source>
        <dbReference type="ARBA" id="ARBA00012111"/>
    </source>
</evidence>
<evidence type="ECO:0000256" key="4">
    <source>
        <dbReference type="ARBA" id="ARBA00022491"/>
    </source>
</evidence>
<evidence type="ECO:0000256" key="6">
    <source>
        <dbReference type="ARBA" id="ARBA00022853"/>
    </source>
</evidence>
<dbReference type="EC" id="3.5.1.98" evidence="3"/>
<dbReference type="GO" id="GO:0040029">
    <property type="term" value="P:epigenetic regulation of gene expression"/>
    <property type="evidence" value="ECO:0007669"/>
    <property type="project" value="TreeGrafter"/>
</dbReference>
<feature type="region of interest" description="Disordered" evidence="10">
    <location>
        <begin position="61"/>
        <end position="128"/>
    </location>
</feature>
<dbReference type="InterPro" id="IPR023696">
    <property type="entry name" value="Ureohydrolase_dom_sf"/>
</dbReference>
<dbReference type="InterPro" id="IPR000286">
    <property type="entry name" value="HDACs"/>
</dbReference>
<dbReference type="Gene3D" id="2.30.30.140">
    <property type="match status" value="1"/>
</dbReference>
<dbReference type="Gene3D" id="3.40.800.20">
    <property type="entry name" value="Histone deacetylase domain"/>
    <property type="match status" value="2"/>
</dbReference>
<keyword evidence="5" id="KW-0378">Hydrolase</keyword>
<evidence type="ECO:0000259" key="11">
    <source>
        <dbReference type="Pfam" id="PF00850"/>
    </source>
</evidence>
<feature type="domain" description="Histone deacetylase" evidence="11">
    <location>
        <begin position="173"/>
        <end position="565"/>
    </location>
</feature>
<organism evidence="12 13">
    <name type="scientific">Absidia repens</name>
    <dbReference type="NCBI Taxonomy" id="90262"/>
    <lineage>
        <taxon>Eukaryota</taxon>
        <taxon>Fungi</taxon>
        <taxon>Fungi incertae sedis</taxon>
        <taxon>Mucoromycota</taxon>
        <taxon>Mucoromycotina</taxon>
        <taxon>Mucoromycetes</taxon>
        <taxon>Mucorales</taxon>
        <taxon>Cunninghamellaceae</taxon>
        <taxon>Absidia</taxon>
    </lineage>
</organism>
<dbReference type="PANTHER" id="PTHR10625">
    <property type="entry name" value="HISTONE DEACETYLASE HDAC1-RELATED"/>
    <property type="match status" value="1"/>
</dbReference>
<evidence type="ECO:0000256" key="2">
    <source>
        <dbReference type="ARBA" id="ARBA00007738"/>
    </source>
</evidence>
<feature type="region of interest" description="Disordered" evidence="10">
    <location>
        <begin position="275"/>
        <end position="296"/>
    </location>
</feature>